<dbReference type="PANTHER" id="PTHR34406:SF1">
    <property type="entry name" value="PROTEIN YCEI"/>
    <property type="match status" value="1"/>
</dbReference>
<feature type="chain" id="PRO_5046638326" evidence="1">
    <location>
        <begin position="23"/>
        <end position="189"/>
    </location>
</feature>
<dbReference type="EMBL" id="JADIKD010000004">
    <property type="protein sequence ID" value="MFK2915800.1"/>
    <property type="molecule type" value="Genomic_DNA"/>
</dbReference>
<sequence>MRFRFTGWLLTPCLLATSLLHAADYRIDPLRSYADFGVRLLWLSQVEGRFERIDGEVTLSAQHDMALVDARIAVDSIRMDSDRFRRWVLAPEFFDLQHYPAIHFVSEPVPLRSLQQGGELFGALTMRGVTRPAHFELLPSHCPLDAPQQCKIELRGTVQRSDFGMTGHRTALSDQVSLGLLIAIDYARP</sequence>
<evidence type="ECO:0000313" key="4">
    <source>
        <dbReference type="Proteomes" id="UP001620408"/>
    </source>
</evidence>
<dbReference type="Pfam" id="PF04264">
    <property type="entry name" value="YceI"/>
    <property type="match status" value="1"/>
</dbReference>
<protein>
    <submittedName>
        <fullName evidence="3">YceI family protein</fullName>
    </submittedName>
</protein>
<accession>A0ABW8JZT1</accession>
<feature type="signal peptide" evidence="1">
    <location>
        <begin position="1"/>
        <end position="22"/>
    </location>
</feature>
<evidence type="ECO:0000313" key="3">
    <source>
        <dbReference type="EMBL" id="MFK2915800.1"/>
    </source>
</evidence>
<proteinExistence type="predicted"/>
<organism evidence="3 4">
    <name type="scientific">Dyella koreensis</name>
    <dbReference type="NCBI Taxonomy" id="311235"/>
    <lineage>
        <taxon>Bacteria</taxon>
        <taxon>Pseudomonadati</taxon>
        <taxon>Pseudomonadota</taxon>
        <taxon>Gammaproteobacteria</taxon>
        <taxon>Lysobacterales</taxon>
        <taxon>Rhodanobacteraceae</taxon>
        <taxon>Dyella</taxon>
    </lineage>
</organism>
<evidence type="ECO:0000259" key="2">
    <source>
        <dbReference type="SMART" id="SM00867"/>
    </source>
</evidence>
<dbReference type="SUPFAM" id="SSF101874">
    <property type="entry name" value="YceI-like"/>
    <property type="match status" value="1"/>
</dbReference>
<dbReference type="PANTHER" id="PTHR34406">
    <property type="entry name" value="PROTEIN YCEI"/>
    <property type="match status" value="1"/>
</dbReference>
<dbReference type="InterPro" id="IPR036761">
    <property type="entry name" value="TTHA0802/YceI-like_sf"/>
</dbReference>
<dbReference type="Proteomes" id="UP001620408">
    <property type="component" value="Unassembled WGS sequence"/>
</dbReference>
<dbReference type="SMART" id="SM00867">
    <property type="entry name" value="YceI"/>
    <property type="match status" value="1"/>
</dbReference>
<dbReference type="RefSeq" id="WP_379987256.1">
    <property type="nucleotide sequence ID" value="NZ_JADIKD010000004.1"/>
</dbReference>
<comment type="caution">
    <text evidence="3">The sequence shown here is derived from an EMBL/GenBank/DDBJ whole genome shotgun (WGS) entry which is preliminary data.</text>
</comment>
<reference evidence="3 4" key="1">
    <citation type="submission" date="2020-10" db="EMBL/GenBank/DDBJ databases">
        <title>Phylogeny of dyella-like bacteria.</title>
        <authorList>
            <person name="Fu J."/>
        </authorList>
    </citation>
    <scope>NUCLEOTIDE SEQUENCE [LARGE SCALE GENOMIC DNA]</scope>
    <source>
        <strain evidence="3 4">BB4</strain>
    </source>
</reference>
<keyword evidence="1" id="KW-0732">Signal</keyword>
<name>A0ABW8JZT1_9GAMM</name>
<evidence type="ECO:0000256" key="1">
    <source>
        <dbReference type="SAM" id="SignalP"/>
    </source>
</evidence>
<dbReference type="InterPro" id="IPR007372">
    <property type="entry name" value="Lipid/polyisoprenoid-bd_YceI"/>
</dbReference>
<gene>
    <name evidence="3" type="ORF">ISS97_00880</name>
</gene>
<feature type="domain" description="Lipid/polyisoprenoid-binding YceI-like" evidence="2">
    <location>
        <begin position="24"/>
        <end position="185"/>
    </location>
</feature>
<dbReference type="Gene3D" id="2.40.128.110">
    <property type="entry name" value="Lipid/polyisoprenoid-binding, YceI-like"/>
    <property type="match status" value="1"/>
</dbReference>
<keyword evidence="4" id="KW-1185">Reference proteome</keyword>